<evidence type="ECO:0000259" key="2">
    <source>
        <dbReference type="PROSITE" id="PS50975"/>
    </source>
</evidence>
<dbReference type="AlphaFoldDB" id="A0A5C7B2B8"/>
<dbReference type="EMBL" id="VOSB01000036">
    <property type="protein sequence ID" value="TXE15378.1"/>
    <property type="molecule type" value="Genomic_DNA"/>
</dbReference>
<evidence type="ECO:0000313" key="4">
    <source>
        <dbReference type="Proteomes" id="UP000321938"/>
    </source>
</evidence>
<name>A0A5C7B2B8_9FLAO</name>
<protein>
    <submittedName>
        <fullName evidence="3">ATP-grasp domain-containing protein</fullName>
    </submittedName>
</protein>
<keyword evidence="1" id="KW-0067">ATP-binding</keyword>
<feature type="domain" description="ATP-grasp" evidence="2">
    <location>
        <begin position="122"/>
        <end position="302"/>
    </location>
</feature>
<proteinExistence type="predicted"/>
<dbReference type="Proteomes" id="UP000321938">
    <property type="component" value="Unassembled WGS sequence"/>
</dbReference>
<reference evidence="3 4" key="1">
    <citation type="submission" date="2019-08" db="EMBL/GenBank/DDBJ databases">
        <title>Genome of Psychroserpens burtonensis ACAM 167.</title>
        <authorList>
            <person name="Bowman J.P."/>
        </authorList>
    </citation>
    <scope>NUCLEOTIDE SEQUENCE [LARGE SCALE GENOMIC DNA]</scope>
    <source>
        <strain evidence="3 4">ACAM 167</strain>
    </source>
</reference>
<gene>
    <name evidence="3" type="ORF">ES692_16925</name>
</gene>
<keyword evidence="4" id="KW-1185">Reference proteome</keyword>
<dbReference type="SUPFAM" id="SSF56059">
    <property type="entry name" value="Glutathione synthetase ATP-binding domain-like"/>
    <property type="match status" value="1"/>
</dbReference>
<dbReference type="Gene3D" id="3.40.50.20">
    <property type="match status" value="1"/>
</dbReference>
<dbReference type="OrthoDB" id="9803907at2"/>
<dbReference type="STRING" id="1123037.GCA_000425305_03441"/>
<dbReference type="RefSeq" id="WP_028873096.1">
    <property type="nucleotide sequence ID" value="NZ_VOSB01000036.1"/>
</dbReference>
<evidence type="ECO:0000313" key="3">
    <source>
        <dbReference type="EMBL" id="TXE15378.1"/>
    </source>
</evidence>
<keyword evidence="1" id="KW-0547">Nucleotide-binding</keyword>
<dbReference type="Gene3D" id="3.30.1490.20">
    <property type="entry name" value="ATP-grasp fold, A domain"/>
    <property type="match status" value="1"/>
</dbReference>
<sequence length="367" mass="42422">MSINQNILIPDGDSTWALSVIQCLSQVEGYNLFVLSSTKRTATKFSNCTFYYKFYEKTNDIDWIDIINSEIEKHAIAVVLPIAEREILFFIKNKEQISSLALISPLPNLKDFETAVDKRRLSDFAKIHNIPHPNSFYFTSEIDTQGVWSQIKFPILIKPLHLKGGDGIQKINSRDTFQKYLEKANNTLFIQEYIEGYDIDCSVLCLNGKILCHTIQKGSLKGDNNFAPQLAFDFFQNEEVLEVAKLTMSKLNWSGIAHLDMRYDTRANNFKLIEINARFWGSIEGSMFAGINFADHVIRLALNQDVSYKDAEVIHYMRLKGVVKSIKNNPLFILKRQYLLNNTQTKTFLKDPLPTLYKFREWLGRRF</sequence>
<dbReference type="GO" id="GO:0005524">
    <property type="term" value="F:ATP binding"/>
    <property type="evidence" value="ECO:0007669"/>
    <property type="project" value="UniProtKB-UniRule"/>
</dbReference>
<accession>A0A5C7B2B8</accession>
<comment type="caution">
    <text evidence="3">The sequence shown here is derived from an EMBL/GenBank/DDBJ whole genome shotgun (WGS) entry which is preliminary data.</text>
</comment>
<dbReference type="PROSITE" id="PS50975">
    <property type="entry name" value="ATP_GRASP"/>
    <property type="match status" value="1"/>
</dbReference>
<evidence type="ECO:0000256" key="1">
    <source>
        <dbReference type="PROSITE-ProRule" id="PRU00409"/>
    </source>
</evidence>
<dbReference type="InterPro" id="IPR011761">
    <property type="entry name" value="ATP-grasp"/>
</dbReference>
<dbReference type="Pfam" id="PF15632">
    <property type="entry name" value="ATPgrasp_Ter"/>
    <property type="match status" value="1"/>
</dbReference>
<dbReference type="GO" id="GO:0046872">
    <property type="term" value="F:metal ion binding"/>
    <property type="evidence" value="ECO:0007669"/>
    <property type="project" value="InterPro"/>
</dbReference>
<dbReference type="InterPro" id="IPR013815">
    <property type="entry name" value="ATP_grasp_subdomain_1"/>
</dbReference>
<dbReference type="Gene3D" id="3.30.470.20">
    <property type="entry name" value="ATP-grasp fold, B domain"/>
    <property type="match status" value="1"/>
</dbReference>
<organism evidence="3 4">
    <name type="scientific">Psychroserpens burtonensis</name>
    <dbReference type="NCBI Taxonomy" id="49278"/>
    <lineage>
        <taxon>Bacteria</taxon>
        <taxon>Pseudomonadati</taxon>
        <taxon>Bacteroidota</taxon>
        <taxon>Flavobacteriia</taxon>
        <taxon>Flavobacteriales</taxon>
        <taxon>Flavobacteriaceae</taxon>
        <taxon>Psychroserpens</taxon>
    </lineage>
</organism>